<dbReference type="AlphaFoldDB" id="A0A699ZQ83"/>
<evidence type="ECO:0000313" key="2">
    <source>
        <dbReference type="Proteomes" id="UP000485058"/>
    </source>
</evidence>
<dbReference type="SUPFAM" id="SSF50978">
    <property type="entry name" value="WD40 repeat-like"/>
    <property type="match status" value="1"/>
</dbReference>
<sequence>MEVYCPDPVQGQQLAVVTHAGDPSVHTKSQNLHVAALKLPSCELERNVARSSLPLRALAYSPDGNLLAVGGDAENVRLHNVAEGMR</sequence>
<protein>
    <recommendedName>
        <fullName evidence="3">Anaphase-promoting complex subunit 4 WD40 domain-containing protein</fullName>
    </recommendedName>
</protein>
<accession>A0A699ZQ83</accession>
<dbReference type="Proteomes" id="UP000485058">
    <property type="component" value="Unassembled WGS sequence"/>
</dbReference>
<evidence type="ECO:0008006" key="3">
    <source>
        <dbReference type="Google" id="ProtNLM"/>
    </source>
</evidence>
<dbReference type="Gene3D" id="2.130.10.10">
    <property type="entry name" value="YVTN repeat-like/Quinoprotein amine dehydrogenase"/>
    <property type="match status" value="1"/>
</dbReference>
<gene>
    <name evidence="1" type="ORF">HaLaN_14800</name>
</gene>
<comment type="caution">
    <text evidence="1">The sequence shown here is derived from an EMBL/GenBank/DDBJ whole genome shotgun (WGS) entry which is preliminary data.</text>
</comment>
<dbReference type="InterPro" id="IPR015943">
    <property type="entry name" value="WD40/YVTN_repeat-like_dom_sf"/>
</dbReference>
<keyword evidence="2" id="KW-1185">Reference proteome</keyword>
<evidence type="ECO:0000313" key="1">
    <source>
        <dbReference type="EMBL" id="GFH18062.1"/>
    </source>
</evidence>
<organism evidence="1 2">
    <name type="scientific">Haematococcus lacustris</name>
    <name type="common">Green alga</name>
    <name type="synonym">Haematococcus pluvialis</name>
    <dbReference type="NCBI Taxonomy" id="44745"/>
    <lineage>
        <taxon>Eukaryota</taxon>
        <taxon>Viridiplantae</taxon>
        <taxon>Chlorophyta</taxon>
        <taxon>core chlorophytes</taxon>
        <taxon>Chlorophyceae</taxon>
        <taxon>CS clade</taxon>
        <taxon>Chlamydomonadales</taxon>
        <taxon>Haematococcaceae</taxon>
        <taxon>Haematococcus</taxon>
    </lineage>
</organism>
<dbReference type="InterPro" id="IPR036322">
    <property type="entry name" value="WD40_repeat_dom_sf"/>
</dbReference>
<proteinExistence type="predicted"/>
<name>A0A699ZQ83_HAELA</name>
<reference evidence="1 2" key="1">
    <citation type="submission" date="2020-02" db="EMBL/GenBank/DDBJ databases">
        <title>Draft genome sequence of Haematococcus lacustris strain NIES-144.</title>
        <authorList>
            <person name="Morimoto D."/>
            <person name="Nakagawa S."/>
            <person name="Yoshida T."/>
            <person name="Sawayama S."/>
        </authorList>
    </citation>
    <scope>NUCLEOTIDE SEQUENCE [LARGE SCALE GENOMIC DNA]</scope>
    <source>
        <strain evidence="1 2">NIES-144</strain>
    </source>
</reference>
<dbReference type="EMBL" id="BLLF01001243">
    <property type="protein sequence ID" value="GFH18062.1"/>
    <property type="molecule type" value="Genomic_DNA"/>
</dbReference>